<dbReference type="Proteomes" id="UP000183469">
    <property type="component" value="Unassembled WGS sequence"/>
</dbReference>
<evidence type="ECO:0008006" key="3">
    <source>
        <dbReference type="Google" id="ProtNLM"/>
    </source>
</evidence>
<sequence>MGVQEVKKKISELREEIQRLDMEDRRNLAYAESCRRRVKERELFLRKIEAGNVLAEVEILDTFDAESLKKLLNEHKEQITGGMKHG</sequence>
<dbReference type="RefSeq" id="WP_074670510.1">
    <property type="nucleotide sequence ID" value="NZ_FNQG01000002.1"/>
</dbReference>
<accession>A0A1H3VNL9</accession>
<gene>
    <name evidence="1" type="ORF">SAMN05660648_00424</name>
</gene>
<reference evidence="1 2" key="1">
    <citation type="submission" date="2016-10" db="EMBL/GenBank/DDBJ databases">
        <authorList>
            <person name="de Groot N.N."/>
        </authorList>
    </citation>
    <scope>NUCLEOTIDE SEQUENCE [LARGE SCALE GENOMIC DNA]</scope>
    <source>
        <strain evidence="1 2">DSM 2872</strain>
    </source>
</reference>
<dbReference type="AlphaFoldDB" id="A0A1H3VNL9"/>
<dbReference type="EMBL" id="FNQG01000002">
    <property type="protein sequence ID" value="SDZ76291.1"/>
    <property type="molecule type" value="Genomic_DNA"/>
</dbReference>
<name>A0A1H3VNL9_SELRU</name>
<protein>
    <recommendedName>
        <fullName evidence="3">Relaxasome subunit MobC</fullName>
    </recommendedName>
</protein>
<dbReference type="OrthoDB" id="9924616at2"/>
<evidence type="ECO:0000313" key="2">
    <source>
        <dbReference type="Proteomes" id="UP000183469"/>
    </source>
</evidence>
<organism evidence="1 2">
    <name type="scientific">Selenomonas ruminantium</name>
    <dbReference type="NCBI Taxonomy" id="971"/>
    <lineage>
        <taxon>Bacteria</taxon>
        <taxon>Bacillati</taxon>
        <taxon>Bacillota</taxon>
        <taxon>Negativicutes</taxon>
        <taxon>Selenomonadales</taxon>
        <taxon>Selenomonadaceae</taxon>
        <taxon>Selenomonas</taxon>
    </lineage>
</organism>
<proteinExistence type="predicted"/>
<evidence type="ECO:0000313" key="1">
    <source>
        <dbReference type="EMBL" id="SDZ76291.1"/>
    </source>
</evidence>